<keyword evidence="4" id="KW-1185">Reference proteome</keyword>
<evidence type="ECO:0000259" key="2">
    <source>
        <dbReference type="Pfam" id="PF07510"/>
    </source>
</evidence>
<protein>
    <recommendedName>
        <fullName evidence="5">DUF262 domain-containing protein</fullName>
    </recommendedName>
</protein>
<dbReference type="InterPro" id="IPR004919">
    <property type="entry name" value="GmrSD_N"/>
</dbReference>
<evidence type="ECO:0000313" key="4">
    <source>
        <dbReference type="Proteomes" id="UP000244727"/>
    </source>
</evidence>
<dbReference type="Proteomes" id="UP000244727">
    <property type="component" value="Chromosome"/>
</dbReference>
<dbReference type="GeneID" id="36513371"/>
<sequence>MEIADQISSRSMGFLFESNDQFIIPSYQRRYSWESNQVNDLWKDLQKIEGDDEDHFFGTIVFMSRSSAQGATKYDIVDGQQRITTVSILLCAIRDYLDEHFPKEDVKSRIENINESLWLVDRDNKQQGFRLLLGNLDQDSYEDLIKGHPDEVENENIVNAYESFIQHLGNIGDLEAIKEVHDRILDQLIYVAITVEQHSDAYQLFEAMNNRGLSLSPIDLMKNYLLMQASKQEVEDRIENLWGDVIENIDQISGINSPGTTFFRQYFMASDQYGVNDKITTNKLYEPTFINSIEDTSDIETLMEDIRDKSTLYRKLIEQDIDMFDRSANVEVKRLLKDAKTVSITPFTLFLRAFSKTDNVERLKRMIEKSNVLMLRRQICDRSTSPHDTMFNHLAQEMFETEDPLAYMDEYLKSEDRIPSDEQFMQYFRRESFRKTDRTKYILSNIEEKHYGQGGKRVSQSRYEVHIEHILPERPGQSLRKLWLKPFNISDDDHEEYKKRIGNLTLLESDPNIRASNRTLEEKQNYYTEEATDFKMTHELQGKERWDTQSIQKRSRRLAEIAVDIWSL</sequence>
<evidence type="ECO:0000313" key="3">
    <source>
        <dbReference type="EMBL" id="AWB28488.1"/>
    </source>
</evidence>
<reference evidence="3 4" key="1">
    <citation type="submission" date="2018-04" db="EMBL/GenBank/DDBJ databases">
        <title>Halococcoides cellulosivorans gen. nov., sp. nov., an extremely halophilic cellulose-utilizing haloarchaeon from hypersaline lakes.</title>
        <authorList>
            <person name="Sorokin D.Y."/>
            <person name="Toshchakov S.V."/>
            <person name="Samarov N.I."/>
            <person name="Korzhenkov A."/>
            <person name="Kublanov I.V."/>
        </authorList>
    </citation>
    <scope>NUCLEOTIDE SEQUENCE [LARGE SCALE GENOMIC DNA]</scope>
    <source>
        <strain evidence="3 4">HArcel1</strain>
    </source>
</reference>
<dbReference type="PANTHER" id="PTHR35149">
    <property type="entry name" value="SLL5132 PROTEIN"/>
    <property type="match status" value="1"/>
</dbReference>
<dbReference type="AlphaFoldDB" id="A0A2R4X3X1"/>
<evidence type="ECO:0008006" key="5">
    <source>
        <dbReference type="Google" id="ProtNLM"/>
    </source>
</evidence>
<dbReference type="EMBL" id="CP028858">
    <property type="protein sequence ID" value="AWB28488.1"/>
    <property type="molecule type" value="Genomic_DNA"/>
</dbReference>
<evidence type="ECO:0000259" key="1">
    <source>
        <dbReference type="Pfam" id="PF03235"/>
    </source>
</evidence>
<dbReference type="PANTHER" id="PTHR35149:SF2">
    <property type="entry name" value="DUF262 DOMAIN-CONTAINING PROTEIN"/>
    <property type="match status" value="1"/>
</dbReference>
<dbReference type="Pfam" id="PF07510">
    <property type="entry name" value="GmrSD_C"/>
    <property type="match status" value="1"/>
</dbReference>
<proteinExistence type="predicted"/>
<name>A0A2R4X3X1_9EURY</name>
<dbReference type="KEGG" id="harc:HARCEL1_12650"/>
<dbReference type="Pfam" id="PF03235">
    <property type="entry name" value="GmrSD_N"/>
    <property type="match status" value="1"/>
</dbReference>
<dbReference type="InterPro" id="IPR011089">
    <property type="entry name" value="GmrSD_C"/>
</dbReference>
<accession>A0A2R4X3X1</accession>
<feature type="domain" description="GmrSD restriction endonucleases N-terminal" evidence="1">
    <location>
        <begin position="15"/>
        <end position="226"/>
    </location>
</feature>
<dbReference type="RefSeq" id="WP_108383936.1">
    <property type="nucleotide sequence ID" value="NZ_CP028858.1"/>
</dbReference>
<organism evidence="3 4">
    <name type="scientific">Halococcoides cellulosivorans</name>
    <dbReference type="NCBI Taxonomy" id="1679096"/>
    <lineage>
        <taxon>Archaea</taxon>
        <taxon>Methanobacteriati</taxon>
        <taxon>Methanobacteriota</taxon>
        <taxon>Stenosarchaea group</taxon>
        <taxon>Halobacteria</taxon>
        <taxon>Halobacteriales</taxon>
        <taxon>Haloarculaceae</taxon>
        <taxon>Halococcoides</taxon>
    </lineage>
</organism>
<gene>
    <name evidence="3" type="ORF">HARCEL1_12650</name>
</gene>
<feature type="domain" description="GmrSD restriction endonucleases C-terminal" evidence="2">
    <location>
        <begin position="419"/>
        <end position="560"/>
    </location>
</feature>